<sequence length="101" mass="11553">MLYWENKATIMAHIRQIPTVSDIAQWKSMITTQVQTDQHVTASSSIHITLETTFIYVEKVLYLHSEKSLLSRCGPDFRTLGGASCQSRPTLHGRDREYEPT</sequence>
<proteinExistence type="predicted"/>
<protein>
    <submittedName>
        <fullName evidence="1">Uncharacterized protein</fullName>
    </submittedName>
</protein>
<reference evidence="1 2" key="1">
    <citation type="journal article" date="2023" name="Nucleic Acids Res.">
        <title>The hologenome of Daphnia magna reveals possible DNA methylation and microbiome-mediated evolution of the host genome.</title>
        <authorList>
            <person name="Chaturvedi A."/>
            <person name="Li X."/>
            <person name="Dhandapani V."/>
            <person name="Marshall H."/>
            <person name="Kissane S."/>
            <person name="Cuenca-Cambronero M."/>
            <person name="Asole G."/>
            <person name="Calvet F."/>
            <person name="Ruiz-Romero M."/>
            <person name="Marangio P."/>
            <person name="Guigo R."/>
            <person name="Rago D."/>
            <person name="Mirbahai L."/>
            <person name="Eastwood N."/>
            <person name="Colbourne J.K."/>
            <person name="Zhou J."/>
            <person name="Mallon E."/>
            <person name="Orsini L."/>
        </authorList>
    </citation>
    <scope>NUCLEOTIDE SEQUENCE [LARGE SCALE GENOMIC DNA]</scope>
    <source>
        <strain evidence="1">LRV0_1</strain>
    </source>
</reference>
<comment type="caution">
    <text evidence="1">The sequence shown here is derived from an EMBL/GenBank/DDBJ whole genome shotgun (WGS) entry which is preliminary data.</text>
</comment>
<evidence type="ECO:0000313" key="1">
    <source>
        <dbReference type="EMBL" id="KAK4005743.1"/>
    </source>
</evidence>
<organism evidence="1 2">
    <name type="scientific">Daphnia magna</name>
    <dbReference type="NCBI Taxonomy" id="35525"/>
    <lineage>
        <taxon>Eukaryota</taxon>
        <taxon>Metazoa</taxon>
        <taxon>Ecdysozoa</taxon>
        <taxon>Arthropoda</taxon>
        <taxon>Crustacea</taxon>
        <taxon>Branchiopoda</taxon>
        <taxon>Diplostraca</taxon>
        <taxon>Cladocera</taxon>
        <taxon>Anomopoda</taxon>
        <taxon>Daphniidae</taxon>
        <taxon>Daphnia</taxon>
    </lineage>
</organism>
<dbReference type="EMBL" id="JAOYFB010000002">
    <property type="protein sequence ID" value="KAK4005743.1"/>
    <property type="molecule type" value="Genomic_DNA"/>
</dbReference>
<keyword evidence="2" id="KW-1185">Reference proteome</keyword>
<dbReference type="Proteomes" id="UP001234178">
    <property type="component" value="Unassembled WGS sequence"/>
</dbReference>
<evidence type="ECO:0000313" key="2">
    <source>
        <dbReference type="Proteomes" id="UP001234178"/>
    </source>
</evidence>
<gene>
    <name evidence="1" type="ORF">OUZ56_010818</name>
</gene>
<name>A0ABQ9YYL8_9CRUS</name>
<accession>A0ABQ9YYL8</accession>